<feature type="transmembrane region" description="Helical" evidence="8">
    <location>
        <begin position="45"/>
        <end position="70"/>
    </location>
</feature>
<evidence type="ECO:0000256" key="8">
    <source>
        <dbReference type="SAM" id="Phobius"/>
    </source>
</evidence>
<evidence type="ECO:0000256" key="5">
    <source>
        <dbReference type="ARBA" id="ARBA00022692"/>
    </source>
</evidence>
<keyword evidence="3" id="KW-0813">Transport</keyword>
<sequence>MSRRQYDDNRISAPEMTITVTSMIIGVGILTLPRVLAGTTESSDGWISIALAGCFGMLLAFILGKYGVLLGNETFYDFIGKLITKPIAAGLMIVVMFYYAMYASYEVRAIANISKTYLFERTPSEAIGLTFLLIVCYAVSGSRIGIIRLNTLFLPFVVVLTMVVLFLSNTIIVWQELKPVFVTKPGPLLTGAQESGFTMLGFESILFYSTMMKRPKDAPKAAVFGVAIPVVLYMGIYLACVGIFSQAGLQEIGYPAIELAKEVKIPGEFFERMESVFFTIWIMTIFNSCTMAFDMAMHAGYSVFKKGKRIHWVILLAPIIYYIGMMPKNVIAFAKYGSFISYIGYGLIILLAILYPFAKRKVKRSWASGSTGGNA</sequence>
<feature type="transmembrane region" description="Helical" evidence="8">
    <location>
        <begin position="339"/>
        <end position="358"/>
    </location>
</feature>
<keyword evidence="6 8" id="KW-1133">Transmembrane helix</keyword>
<feature type="transmembrane region" description="Helical" evidence="8">
    <location>
        <begin position="309"/>
        <end position="327"/>
    </location>
</feature>
<dbReference type="Pfam" id="PF03845">
    <property type="entry name" value="Spore_permease"/>
    <property type="match status" value="1"/>
</dbReference>
<accession>A0A7W5FQI7</accession>
<dbReference type="PANTHER" id="PTHR34975">
    <property type="entry name" value="SPORE GERMINATION PROTEIN A2"/>
    <property type="match status" value="1"/>
</dbReference>
<evidence type="ECO:0000256" key="6">
    <source>
        <dbReference type="ARBA" id="ARBA00022989"/>
    </source>
</evidence>
<dbReference type="NCBIfam" id="TIGR00912">
    <property type="entry name" value="2A0309"/>
    <property type="match status" value="1"/>
</dbReference>
<feature type="transmembrane region" description="Helical" evidence="8">
    <location>
        <begin position="82"/>
        <end position="102"/>
    </location>
</feature>
<evidence type="ECO:0000313" key="10">
    <source>
        <dbReference type="Proteomes" id="UP000570361"/>
    </source>
</evidence>
<dbReference type="AlphaFoldDB" id="A0A7W5FQI7"/>
<reference evidence="9 10" key="1">
    <citation type="submission" date="2020-08" db="EMBL/GenBank/DDBJ databases">
        <title>Genomic Encyclopedia of Type Strains, Phase III (KMG-III): the genomes of soil and plant-associated and newly described type strains.</title>
        <authorList>
            <person name="Whitman W."/>
        </authorList>
    </citation>
    <scope>NUCLEOTIDE SEQUENCE [LARGE SCALE GENOMIC DNA]</scope>
    <source>
        <strain evidence="9 10">CECT 5862</strain>
    </source>
</reference>
<dbReference type="Gene3D" id="1.20.1740.10">
    <property type="entry name" value="Amino acid/polyamine transporter I"/>
    <property type="match status" value="1"/>
</dbReference>
<feature type="transmembrane region" description="Helical" evidence="8">
    <location>
        <begin position="186"/>
        <end position="209"/>
    </location>
</feature>
<dbReference type="EMBL" id="JACHXK010000017">
    <property type="protein sequence ID" value="MBB3113292.1"/>
    <property type="molecule type" value="Genomic_DNA"/>
</dbReference>
<dbReference type="GO" id="GO:0016020">
    <property type="term" value="C:membrane"/>
    <property type="evidence" value="ECO:0007669"/>
    <property type="project" value="UniProtKB-SubCell"/>
</dbReference>
<keyword evidence="7 8" id="KW-0472">Membrane</keyword>
<dbReference type="GO" id="GO:0009847">
    <property type="term" value="P:spore germination"/>
    <property type="evidence" value="ECO:0007669"/>
    <property type="project" value="InterPro"/>
</dbReference>
<keyword evidence="4" id="KW-0309">Germination</keyword>
<feature type="transmembrane region" description="Helical" evidence="8">
    <location>
        <begin position="152"/>
        <end position="174"/>
    </location>
</feature>
<evidence type="ECO:0000256" key="7">
    <source>
        <dbReference type="ARBA" id="ARBA00023136"/>
    </source>
</evidence>
<gene>
    <name evidence="9" type="ORF">FHS18_005395</name>
</gene>
<feature type="transmembrane region" description="Helical" evidence="8">
    <location>
        <begin position="221"/>
        <end position="244"/>
    </location>
</feature>
<evidence type="ECO:0000256" key="2">
    <source>
        <dbReference type="ARBA" id="ARBA00007998"/>
    </source>
</evidence>
<feature type="transmembrane region" description="Helical" evidence="8">
    <location>
        <begin position="12"/>
        <end position="33"/>
    </location>
</feature>
<organism evidence="9 10">
    <name type="scientific">Paenibacillus phyllosphaerae</name>
    <dbReference type="NCBI Taxonomy" id="274593"/>
    <lineage>
        <taxon>Bacteria</taxon>
        <taxon>Bacillati</taxon>
        <taxon>Bacillota</taxon>
        <taxon>Bacilli</taxon>
        <taxon>Bacillales</taxon>
        <taxon>Paenibacillaceae</taxon>
        <taxon>Paenibacillus</taxon>
    </lineage>
</organism>
<keyword evidence="10" id="KW-1185">Reference proteome</keyword>
<dbReference type="PANTHER" id="PTHR34975:SF2">
    <property type="entry name" value="SPORE GERMINATION PROTEIN A2"/>
    <property type="match status" value="1"/>
</dbReference>
<dbReference type="InterPro" id="IPR004761">
    <property type="entry name" value="Spore_GerAB"/>
</dbReference>
<dbReference type="RefSeq" id="WP_183603375.1">
    <property type="nucleotide sequence ID" value="NZ_JACHXK010000017.1"/>
</dbReference>
<protein>
    <submittedName>
        <fullName evidence="9">Spore germination protein</fullName>
    </submittedName>
</protein>
<name>A0A7W5FQI7_9BACL</name>
<keyword evidence="5 8" id="KW-0812">Transmembrane</keyword>
<dbReference type="Proteomes" id="UP000570361">
    <property type="component" value="Unassembled WGS sequence"/>
</dbReference>
<comment type="subcellular location">
    <subcellularLocation>
        <location evidence="1">Membrane</location>
        <topology evidence="1">Multi-pass membrane protein</topology>
    </subcellularLocation>
</comment>
<evidence type="ECO:0000313" key="9">
    <source>
        <dbReference type="EMBL" id="MBB3113292.1"/>
    </source>
</evidence>
<evidence type="ECO:0000256" key="4">
    <source>
        <dbReference type="ARBA" id="ARBA00022544"/>
    </source>
</evidence>
<feature type="transmembrane region" description="Helical" evidence="8">
    <location>
        <begin position="122"/>
        <end position="140"/>
    </location>
</feature>
<comment type="caution">
    <text evidence="9">The sequence shown here is derived from an EMBL/GenBank/DDBJ whole genome shotgun (WGS) entry which is preliminary data.</text>
</comment>
<evidence type="ECO:0000256" key="3">
    <source>
        <dbReference type="ARBA" id="ARBA00022448"/>
    </source>
</evidence>
<feature type="transmembrane region" description="Helical" evidence="8">
    <location>
        <begin position="276"/>
        <end position="297"/>
    </location>
</feature>
<comment type="similarity">
    <text evidence="2">Belongs to the amino acid-polyamine-organocation (APC) superfamily. Spore germination protein (SGP) (TC 2.A.3.9) family.</text>
</comment>
<proteinExistence type="inferred from homology"/>
<evidence type="ECO:0000256" key="1">
    <source>
        <dbReference type="ARBA" id="ARBA00004141"/>
    </source>
</evidence>